<evidence type="ECO:0000313" key="2">
    <source>
        <dbReference type="Proteomes" id="UP001417504"/>
    </source>
</evidence>
<accession>A0AAP0E1K6</accession>
<reference evidence="1 2" key="1">
    <citation type="submission" date="2024-01" db="EMBL/GenBank/DDBJ databases">
        <title>Genome assemblies of Stephania.</title>
        <authorList>
            <person name="Yang L."/>
        </authorList>
    </citation>
    <scope>NUCLEOTIDE SEQUENCE [LARGE SCALE GENOMIC DNA]</scope>
    <source>
        <strain evidence="1">QJT</strain>
        <tissue evidence="1">Leaf</tissue>
    </source>
</reference>
<protein>
    <submittedName>
        <fullName evidence="1">Uncharacterized protein</fullName>
    </submittedName>
</protein>
<evidence type="ECO:0000313" key="1">
    <source>
        <dbReference type="EMBL" id="KAK9084896.1"/>
    </source>
</evidence>
<sequence length="471" mass="53259">MPPFLRPLFKTLPTLILILIIPSLCILSTLLRPSPPLPQSPTTPTTTPTSLRHLAFAIAASAGSLPTRLPYLQTWWPPNPSRAFLFLDRRPPSNWTAHLGGPTRYVVSEGTQRFPYLYRGGTRSAIRVARIVKEVVGALGRDDDDDDDDDVRWYVFGDDDTVFFVDNLVGVLGKYDHRLWYYVGSWSESVEQNVRYSFDMAFGGGGFAISAALGKVLATVLDGCLMRYGHLYGSDARVFACLAELGVGLTREPGFHQVDLRGDISGMLLAHPLAPLVSLHHLDYVEPIFPGMNRTQALKHLFESVKFDSERVLQQTVCYDRSKSWTISVSWGYAVQVFEGVKPLPDLLQLQRTFMPWKRGTNIKGPYMFNVNELPRNPCERPPIFFMRNISTDKGLIWSSYNRYLPKNCTRSGSTKKLEQIKVFSRKKELDDEQLWAPRRQCCHVVPSFSPRELEIGIRPCGNEELISIST</sequence>
<keyword evidence="2" id="KW-1185">Reference proteome</keyword>
<dbReference type="Pfam" id="PF04646">
    <property type="entry name" value="DUF604"/>
    <property type="match status" value="1"/>
</dbReference>
<dbReference type="PANTHER" id="PTHR10811">
    <property type="entry name" value="FRINGE-RELATED"/>
    <property type="match status" value="1"/>
</dbReference>
<dbReference type="EMBL" id="JBBNAE010000011">
    <property type="protein sequence ID" value="KAK9084896.1"/>
    <property type="molecule type" value="Genomic_DNA"/>
</dbReference>
<organism evidence="1 2">
    <name type="scientific">Stephania japonica</name>
    <dbReference type="NCBI Taxonomy" id="461633"/>
    <lineage>
        <taxon>Eukaryota</taxon>
        <taxon>Viridiplantae</taxon>
        <taxon>Streptophyta</taxon>
        <taxon>Embryophyta</taxon>
        <taxon>Tracheophyta</taxon>
        <taxon>Spermatophyta</taxon>
        <taxon>Magnoliopsida</taxon>
        <taxon>Ranunculales</taxon>
        <taxon>Menispermaceae</taxon>
        <taxon>Menispermoideae</taxon>
        <taxon>Cissampelideae</taxon>
        <taxon>Stephania</taxon>
    </lineage>
</organism>
<comment type="caution">
    <text evidence="1">The sequence shown here is derived from an EMBL/GenBank/DDBJ whole genome shotgun (WGS) entry which is preliminary data.</text>
</comment>
<dbReference type="InterPro" id="IPR006740">
    <property type="entry name" value="DUF604"/>
</dbReference>
<dbReference type="AlphaFoldDB" id="A0AAP0E1K6"/>
<dbReference type="Proteomes" id="UP001417504">
    <property type="component" value="Unassembled WGS sequence"/>
</dbReference>
<dbReference type="Gene3D" id="3.90.550.50">
    <property type="match status" value="1"/>
</dbReference>
<gene>
    <name evidence="1" type="ORF">Sjap_025307</name>
</gene>
<proteinExistence type="predicted"/>
<name>A0AAP0E1K6_9MAGN</name>
<dbReference type="FunFam" id="3.90.550.50:FF:000006">
    <property type="entry name" value="Fringe-related protein-like"/>
    <property type="match status" value="1"/>
</dbReference>